<dbReference type="OrthoDB" id="654191at2759"/>
<dbReference type="InterPro" id="IPR003879">
    <property type="entry name" value="Butyrophylin_SPRY"/>
</dbReference>
<protein>
    <recommendedName>
        <fullName evidence="4">B30.2/SPRY domain-containing protein</fullName>
    </recommendedName>
</protein>
<dbReference type="InterPro" id="IPR013320">
    <property type="entry name" value="ConA-like_dom_sf"/>
</dbReference>
<dbReference type="SUPFAM" id="SSF49899">
    <property type="entry name" value="Concanavalin A-like lectins/glucanases"/>
    <property type="match status" value="1"/>
</dbReference>
<dbReference type="SUPFAM" id="SSF57845">
    <property type="entry name" value="B-box zinc-binding domain"/>
    <property type="match status" value="1"/>
</dbReference>
<keyword evidence="2" id="KW-0528">Neurotoxin</keyword>
<proteinExistence type="inferred from homology"/>
<dbReference type="SMART" id="SM00589">
    <property type="entry name" value="PRY"/>
    <property type="match status" value="1"/>
</dbReference>
<comment type="function">
    <text evidence="3">Neurotoxin that produces dose-dependent hypolocomotion and hyperalgesia in mice. May directly act on the central nervous system, as it is 6500-fold more potent when administered intracerebroventricularly than intraperitoneal.</text>
</comment>
<feature type="domain" description="B30.2/SPRY" evidence="4">
    <location>
        <begin position="183"/>
        <end position="369"/>
    </location>
</feature>
<dbReference type="InterPro" id="IPR003877">
    <property type="entry name" value="SPRY_dom"/>
</dbReference>
<evidence type="ECO:0000256" key="2">
    <source>
        <dbReference type="ARBA" id="ARBA00022699"/>
    </source>
</evidence>
<dbReference type="Pfam" id="PF00622">
    <property type="entry name" value="SPRY"/>
    <property type="match status" value="1"/>
</dbReference>
<reference evidence="5" key="1">
    <citation type="journal article" date="2023" name="DNA Res.">
        <title>Chromosome-level genome assembly of Phrynocephalus forsythii using third-generation DNA sequencing and Hi-C analysis.</title>
        <authorList>
            <person name="Qi Y."/>
            <person name="Zhao W."/>
            <person name="Zhao Y."/>
            <person name="Niu C."/>
            <person name="Cao S."/>
            <person name="Zhang Y."/>
        </authorList>
    </citation>
    <scope>NUCLEOTIDE SEQUENCE</scope>
    <source>
        <tissue evidence="5">Muscle</tissue>
    </source>
</reference>
<dbReference type="Gene3D" id="3.30.160.60">
    <property type="entry name" value="Classic Zinc Finger"/>
    <property type="match status" value="1"/>
</dbReference>
<dbReference type="InterPro" id="IPR006574">
    <property type="entry name" value="PRY"/>
</dbReference>
<dbReference type="PROSITE" id="PS50188">
    <property type="entry name" value="B302_SPRY"/>
    <property type="match status" value="1"/>
</dbReference>
<dbReference type="PRINTS" id="PR01407">
    <property type="entry name" value="BUTYPHLNCDUF"/>
</dbReference>
<evidence type="ECO:0000256" key="1">
    <source>
        <dbReference type="ARBA" id="ARBA00009651"/>
    </source>
</evidence>
<name>A0A9Q1AWX5_9SAUR</name>
<evidence type="ECO:0000259" key="4">
    <source>
        <dbReference type="PROSITE" id="PS50188"/>
    </source>
</evidence>
<dbReference type="Gene3D" id="2.60.120.920">
    <property type="match status" value="1"/>
</dbReference>
<dbReference type="EMBL" id="JAPFRF010000011">
    <property type="protein sequence ID" value="KAJ7317267.1"/>
    <property type="molecule type" value="Genomic_DNA"/>
</dbReference>
<dbReference type="InterPro" id="IPR001870">
    <property type="entry name" value="B30.2/SPRY"/>
</dbReference>
<comment type="caution">
    <text evidence="5">The sequence shown here is derived from an EMBL/GenBank/DDBJ whole genome shotgun (WGS) entry which is preliminary data.</text>
</comment>
<keyword evidence="6" id="KW-1185">Reference proteome</keyword>
<dbReference type="InterPro" id="IPR050143">
    <property type="entry name" value="TRIM/RBCC"/>
</dbReference>
<comment type="similarity">
    <text evidence="1">Belongs to the ohanin/vespryn family.</text>
</comment>
<accession>A0A9Q1AWX5</accession>
<evidence type="ECO:0000313" key="6">
    <source>
        <dbReference type="Proteomes" id="UP001142489"/>
    </source>
</evidence>
<dbReference type="Pfam" id="PF13765">
    <property type="entry name" value="PRY"/>
    <property type="match status" value="1"/>
</dbReference>
<evidence type="ECO:0000313" key="5">
    <source>
        <dbReference type="EMBL" id="KAJ7317267.1"/>
    </source>
</evidence>
<sequence length="369" mass="42505">MAPRAPEVVLQGGPSPLICVVCDRSKEHRLHNVIPVEEAAEEDKAQLQHHLAILKSESSRREILAANHGKKLEMLMSHAEAEKKRTARVFQQLRKTLRDREKHLLQGLSEVIKDLKEMHQENHRKVQQGSPLLQGLIHELEQACHQPDVVFLKESGSLLNRCKRWKIPKWTPVSTTNLEEQISHFSHKKTFLWEYMTEMQEILTLDPQSAHVSLMISADRKTVSCKDACWIHRNSSKRFDPSFCVLSTEGFTSGRHHWLVDVRGHCGWALGVAGESVDRKKPVVLQPQHGIWAVELGPWLLFPARPASMAKTEFPNRRICVSLDYEAGWLAFTDYNNREPLFTFRTSFREKLYPFFWLWSPEASITLSS</sequence>
<dbReference type="SMART" id="SM00449">
    <property type="entry name" value="SPRY"/>
    <property type="match status" value="1"/>
</dbReference>
<dbReference type="Proteomes" id="UP001142489">
    <property type="component" value="Unassembled WGS sequence"/>
</dbReference>
<evidence type="ECO:0000256" key="3">
    <source>
        <dbReference type="ARBA" id="ARBA00034460"/>
    </source>
</evidence>
<dbReference type="PANTHER" id="PTHR24103">
    <property type="entry name" value="E3 UBIQUITIN-PROTEIN LIGASE TRIM"/>
    <property type="match status" value="1"/>
</dbReference>
<gene>
    <name evidence="5" type="ORF">JRQ81_003429</name>
</gene>
<dbReference type="InterPro" id="IPR043136">
    <property type="entry name" value="B30.2/SPRY_sf"/>
</dbReference>
<organism evidence="5 6">
    <name type="scientific">Phrynocephalus forsythii</name>
    <dbReference type="NCBI Taxonomy" id="171643"/>
    <lineage>
        <taxon>Eukaryota</taxon>
        <taxon>Metazoa</taxon>
        <taxon>Chordata</taxon>
        <taxon>Craniata</taxon>
        <taxon>Vertebrata</taxon>
        <taxon>Euteleostomi</taxon>
        <taxon>Lepidosauria</taxon>
        <taxon>Squamata</taxon>
        <taxon>Bifurcata</taxon>
        <taxon>Unidentata</taxon>
        <taxon>Episquamata</taxon>
        <taxon>Toxicofera</taxon>
        <taxon>Iguania</taxon>
        <taxon>Acrodonta</taxon>
        <taxon>Agamidae</taxon>
        <taxon>Agaminae</taxon>
        <taxon>Phrynocephalus</taxon>
    </lineage>
</organism>
<dbReference type="AlphaFoldDB" id="A0A9Q1AWX5"/>
<keyword evidence="2" id="KW-0800">Toxin</keyword>